<evidence type="ECO:0000256" key="1">
    <source>
        <dbReference type="SAM" id="MobiDB-lite"/>
    </source>
</evidence>
<feature type="compositionally biased region" description="Polar residues" evidence="1">
    <location>
        <begin position="1"/>
        <end position="10"/>
    </location>
</feature>
<comment type="caution">
    <text evidence="2">The sequence shown here is derived from an EMBL/GenBank/DDBJ whole genome shotgun (WGS) entry which is preliminary data.</text>
</comment>
<protein>
    <submittedName>
        <fullName evidence="2">Copper ion binding</fullName>
    </submittedName>
</protein>
<name>A0A5A7P5S3_STRAF</name>
<dbReference type="AlphaFoldDB" id="A0A5A7P5S3"/>
<feature type="region of interest" description="Disordered" evidence="1">
    <location>
        <begin position="1"/>
        <end position="27"/>
    </location>
</feature>
<accession>A0A5A7P5S3</accession>
<evidence type="ECO:0000313" key="2">
    <source>
        <dbReference type="EMBL" id="GER27971.1"/>
    </source>
</evidence>
<organism evidence="2 3">
    <name type="scientific">Striga asiatica</name>
    <name type="common">Asiatic witchweed</name>
    <name type="synonym">Buchnera asiatica</name>
    <dbReference type="NCBI Taxonomy" id="4170"/>
    <lineage>
        <taxon>Eukaryota</taxon>
        <taxon>Viridiplantae</taxon>
        <taxon>Streptophyta</taxon>
        <taxon>Embryophyta</taxon>
        <taxon>Tracheophyta</taxon>
        <taxon>Spermatophyta</taxon>
        <taxon>Magnoliopsida</taxon>
        <taxon>eudicotyledons</taxon>
        <taxon>Gunneridae</taxon>
        <taxon>Pentapetalae</taxon>
        <taxon>asterids</taxon>
        <taxon>lamiids</taxon>
        <taxon>Lamiales</taxon>
        <taxon>Orobanchaceae</taxon>
        <taxon>Buchnereae</taxon>
        <taxon>Striga</taxon>
    </lineage>
</organism>
<dbReference type="EMBL" id="BKCP01002224">
    <property type="protein sequence ID" value="GER27971.1"/>
    <property type="molecule type" value="Genomic_DNA"/>
</dbReference>
<proteinExistence type="predicted"/>
<dbReference type="Proteomes" id="UP000325081">
    <property type="component" value="Unassembled WGS sequence"/>
</dbReference>
<evidence type="ECO:0000313" key="3">
    <source>
        <dbReference type="Proteomes" id="UP000325081"/>
    </source>
</evidence>
<sequence length="165" mass="19004">MRTSEGLQKQRQAREPPSSPSNVNTAVETWLEDPLGRLLALYKRKEPYREWSPVSPNKLKALPERNIVIFEAKSTCHPMDLNGKEVVKGASIEIKQRERENIILTDKKEITQKEPEVPALVKKTWKRNLQKKKGYSEAVELLSWRKKICSSKTQKHQEGDCANLV</sequence>
<keyword evidence="3" id="KW-1185">Reference proteome</keyword>
<reference evidence="3" key="1">
    <citation type="journal article" date="2019" name="Curr. Biol.">
        <title>Genome Sequence of Striga asiatica Provides Insight into the Evolution of Plant Parasitism.</title>
        <authorList>
            <person name="Yoshida S."/>
            <person name="Kim S."/>
            <person name="Wafula E.K."/>
            <person name="Tanskanen J."/>
            <person name="Kim Y.M."/>
            <person name="Honaas L."/>
            <person name="Yang Z."/>
            <person name="Spallek T."/>
            <person name="Conn C.E."/>
            <person name="Ichihashi Y."/>
            <person name="Cheong K."/>
            <person name="Cui S."/>
            <person name="Der J.P."/>
            <person name="Gundlach H."/>
            <person name="Jiao Y."/>
            <person name="Hori C."/>
            <person name="Ishida J.K."/>
            <person name="Kasahara H."/>
            <person name="Kiba T."/>
            <person name="Kim M.S."/>
            <person name="Koo N."/>
            <person name="Laohavisit A."/>
            <person name="Lee Y.H."/>
            <person name="Lumba S."/>
            <person name="McCourt P."/>
            <person name="Mortimer J.C."/>
            <person name="Mutuku J.M."/>
            <person name="Nomura T."/>
            <person name="Sasaki-Sekimoto Y."/>
            <person name="Seto Y."/>
            <person name="Wang Y."/>
            <person name="Wakatake T."/>
            <person name="Sakakibara H."/>
            <person name="Demura T."/>
            <person name="Yamaguchi S."/>
            <person name="Yoneyama K."/>
            <person name="Manabe R.I."/>
            <person name="Nelson D.C."/>
            <person name="Schulman A.H."/>
            <person name="Timko M.P."/>
            <person name="dePamphilis C.W."/>
            <person name="Choi D."/>
            <person name="Shirasu K."/>
        </authorList>
    </citation>
    <scope>NUCLEOTIDE SEQUENCE [LARGE SCALE GENOMIC DNA]</scope>
    <source>
        <strain evidence="3">cv. UVA1</strain>
    </source>
</reference>
<gene>
    <name evidence="2" type="ORF">STAS_03717</name>
</gene>